<feature type="modified residue" description="4-aspartylphosphate" evidence="3">
    <location>
        <position position="60"/>
    </location>
</feature>
<dbReference type="GO" id="GO:0003677">
    <property type="term" value="F:DNA binding"/>
    <property type="evidence" value="ECO:0007669"/>
    <property type="project" value="UniProtKB-KW"/>
</dbReference>
<keyword evidence="2 6" id="KW-0238">DNA-binding</keyword>
<dbReference type="Pfam" id="PF00072">
    <property type="entry name" value="Response_reg"/>
    <property type="match status" value="1"/>
</dbReference>
<dbReference type="Gene3D" id="3.40.50.2300">
    <property type="match status" value="1"/>
</dbReference>
<keyword evidence="1 3" id="KW-0597">Phosphoprotein</keyword>
<dbReference type="InterPro" id="IPR016032">
    <property type="entry name" value="Sig_transdc_resp-reg_C-effctor"/>
</dbReference>
<evidence type="ECO:0000256" key="3">
    <source>
        <dbReference type="PROSITE-ProRule" id="PRU00169"/>
    </source>
</evidence>
<keyword evidence="7" id="KW-1185">Reference proteome</keyword>
<evidence type="ECO:0000259" key="4">
    <source>
        <dbReference type="PROSITE" id="PS50043"/>
    </source>
</evidence>
<dbReference type="InterPro" id="IPR039420">
    <property type="entry name" value="WalR-like"/>
</dbReference>
<dbReference type="Proteomes" id="UP000297741">
    <property type="component" value="Unassembled WGS sequence"/>
</dbReference>
<dbReference type="PROSITE" id="PS50110">
    <property type="entry name" value="RESPONSE_REGULATORY"/>
    <property type="match status" value="1"/>
</dbReference>
<comment type="caution">
    <text evidence="6">The sequence shown here is derived from an EMBL/GenBank/DDBJ whole genome shotgun (WGS) entry which is preliminary data.</text>
</comment>
<accession>A0ABY2KGU9</accession>
<dbReference type="SMART" id="SM00421">
    <property type="entry name" value="HTH_LUXR"/>
    <property type="match status" value="1"/>
</dbReference>
<dbReference type="InterPro" id="IPR000792">
    <property type="entry name" value="Tscrpt_reg_LuxR_C"/>
</dbReference>
<dbReference type="EMBL" id="RPEM01000024">
    <property type="protein sequence ID" value="TGD41465.1"/>
    <property type="molecule type" value="Genomic_DNA"/>
</dbReference>
<dbReference type="InterPro" id="IPR011006">
    <property type="entry name" value="CheY-like_superfamily"/>
</dbReference>
<organism evidence="6 7">
    <name type="scientific">Pseudotabrizicola sediminis</name>
    <dbReference type="NCBI Taxonomy" id="2486418"/>
    <lineage>
        <taxon>Bacteria</taxon>
        <taxon>Pseudomonadati</taxon>
        <taxon>Pseudomonadota</taxon>
        <taxon>Alphaproteobacteria</taxon>
        <taxon>Rhodobacterales</taxon>
        <taxon>Paracoccaceae</taxon>
        <taxon>Pseudotabrizicola</taxon>
    </lineage>
</organism>
<dbReference type="PRINTS" id="PR00038">
    <property type="entry name" value="HTHLUXR"/>
</dbReference>
<dbReference type="RefSeq" id="WP_135433937.1">
    <property type="nucleotide sequence ID" value="NZ_RPEM01000024.1"/>
</dbReference>
<protein>
    <submittedName>
        <fullName evidence="6">DNA-binding response regulator</fullName>
    </submittedName>
</protein>
<evidence type="ECO:0000313" key="7">
    <source>
        <dbReference type="Proteomes" id="UP000297741"/>
    </source>
</evidence>
<dbReference type="InterPro" id="IPR058245">
    <property type="entry name" value="NreC/VraR/RcsB-like_REC"/>
</dbReference>
<name>A0ABY2KGU9_9RHOB</name>
<dbReference type="PANTHER" id="PTHR43214:SF43">
    <property type="entry name" value="TWO-COMPONENT RESPONSE REGULATOR"/>
    <property type="match status" value="1"/>
</dbReference>
<feature type="domain" description="Response regulatory" evidence="5">
    <location>
        <begin position="9"/>
        <end position="125"/>
    </location>
</feature>
<dbReference type="SUPFAM" id="SSF52172">
    <property type="entry name" value="CheY-like"/>
    <property type="match status" value="1"/>
</dbReference>
<evidence type="ECO:0000313" key="6">
    <source>
        <dbReference type="EMBL" id="TGD41465.1"/>
    </source>
</evidence>
<dbReference type="Pfam" id="PF00196">
    <property type="entry name" value="GerE"/>
    <property type="match status" value="1"/>
</dbReference>
<proteinExistence type="predicted"/>
<dbReference type="PANTHER" id="PTHR43214">
    <property type="entry name" value="TWO-COMPONENT RESPONSE REGULATOR"/>
    <property type="match status" value="1"/>
</dbReference>
<evidence type="ECO:0000259" key="5">
    <source>
        <dbReference type="PROSITE" id="PS50110"/>
    </source>
</evidence>
<gene>
    <name evidence="6" type="ORF">EEB11_18520</name>
</gene>
<dbReference type="CDD" id="cd06170">
    <property type="entry name" value="LuxR_C_like"/>
    <property type="match status" value="1"/>
</dbReference>
<evidence type="ECO:0000256" key="1">
    <source>
        <dbReference type="ARBA" id="ARBA00022553"/>
    </source>
</evidence>
<dbReference type="SUPFAM" id="SSF46894">
    <property type="entry name" value="C-terminal effector domain of the bipartite response regulators"/>
    <property type="match status" value="1"/>
</dbReference>
<dbReference type="CDD" id="cd17535">
    <property type="entry name" value="REC_NarL-like"/>
    <property type="match status" value="1"/>
</dbReference>
<evidence type="ECO:0000256" key="2">
    <source>
        <dbReference type="ARBA" id="ARBA00023125"/>
    </source>
</evidence>
<reference evidence="6 7" key="1">
    <citation type="submission" date="2018-11" db="EMBL/GenBank/DDBJ databases">
        <title>Tabrizicola sp. isolated from sediment of alpine lake.</title>
        <authorList>
            <person name="Liu Z."/>
        </authorList>
    </citation>
    <scope>NUCLEOTIDE SEQUENCE [LARGE SCALE GENOMIC DNA]</scope>
    <source>
        <strain evidence="6 7">DRYC-M-16</strain>
    </source>
</reference>
<dbReference type="SMART" id="SM00448">
    <property type="entry name" value="REC"/>
    <property type="match status" value="1"/>
</dbReference>
<feature type="domain" description="HTH luxR-type" evidence="4">
    <location>
        <begin position="145"/>
        <end position="210"/>
    </location>
</feature>
<dbReference type="InterPro" id="IPR001789">
    <property type="entry name" value="Sig_transdc_resp-reg_receiver"/>
</dbReference>
<sequence>MIPLARPWTLFLVDDHPVIGAGFELATLKSPAFDWVGTAPSLPAAASRLEQLEPDVLILDLVIGKEIGVFSISDCRIAWPNTHVVIFSSMPATHFAQACMAEGALHYCEKSDSPNEVLSQIAGALRGKSVRRPQEVTTVTRPMTAPLQPFGLTPREVDLLTFLARGQSAREIAEHFGKSIKTISAQRDTIRRKLGCRSTREMTALLSRLLAEKW</sequence>
<dbReference type="PROSITE" id="PS50043">
    <property type="entry name" value="HTH_LUXR_2"/>
    <property type="match status" value="1"/>
</dbReference>